<evidence type="ECO:0000313" key="9">
    <source>
        <dbReference type="EMBL" id="PWR03801.1"/>
    </source>
</evidence>
<name>A0A2V2LIG9_9RHOB</name>
<evidence type="ECO:0000259" key="7">
    <source>
        <dbReference type="PROSITE" id="PS50893"/>
    </source>
</evidence>
<evidence type="ECO:0000256" key="6">
    <source>
        <dbReference type="SAM" id="SignalP"/>
    </source>
</evidence>
<keyword evidence="4 5" id="KW-0472">Membrane</keyword>
<feature type="transmembrane region" description="Helical" evidence="5">
    <location>
        <begin position="118"/>
        <end position="144"/>
    </location>
</feature>
<sequence length="669" mass="71735">MCTAAFSGARLCASAAVCAPMTSGTTCTCLAVASGDPGDGWKSSERIYPSWSAELRCNALSVAELHPRNSLEFDAFMSRRQSFENTSALEDSAMKWWTAMAGIIEQDRARMSVVTPRLGVTVLAGSLALNILALALPLVMLQIFDRVIPFSAHATLGVFLVCLIAVALAEFCLRVCRIVLVGHAGTRYETELSDAACRKMLDTVPRDHERDGIGVHFERFGAVAQLREHYAGQGRLLVIDLPFTMIFVAMIGLIGGILIAVPLMILAVIFCVTLVMKRRQSRVLEQRKVVDGRRYSFLIEFLSQIATVKANLMEQQMLRRYELLIRQSAAASRAIISLSGLSQSLGAVLGQASVAAMGLCGAWLVLAGQLGVGELAACMLLNGRTTQPLLKLLGVMMQGESVVQARNRLAELDAMPMRPRIAPESPLRGAITLRDLGFSHPKSGAILFQGVNADIAPGQCVRIEGTDGGGRASLMRMILAEQAPSVGVVRVDGLPPIQAIGHRGPGGIGFVDQVPVAFRGTILDNILLFGTVPDRDGSMEICDRLGLDAEVRAMPLGYQTIIGPDAGPQSRGFLQKVGLARALVMRPRILLLNHATSAMDDPAANRAADLLAEFAGTTTILLASTQPQISALAESALALKRRSEDAYAVWDEDRAVDAAARRQIEALSA</sequence>
<comment type="caution">
    <text evidence="9">The sequence shown here is derived from an EMBL/GenBank/DDBJ whole genome shotgun (WGS) entry which is preliminary data.</text>
</comment>
<dbReference type="InterPro" id="IPR036640">
    <property type="entry name" value="ABC1_TM_sf"/>
</dbReference>
<reference evidence="9 10" key="1">
    <citation type="submission" date="2018-05" db="EMBL/GenBank/DDBJ databases">
        <title>Rhodobacteraceae gen. nov., sp. nov. isolated from sea water.</title>
        <authorList>
            <person name="Ren Y."/>
        </authorList>
    </citation>
    <scope>NUCLEOTIDE SEQUENCE [LARGE SCALE GENOMIC DNA]</scope>
    <source>
        <strain evidence="9 10">TG-679</strain>
    </source>
</reference>
<proteinExistence type="predicted"/>
<dbReference type="InterPro" id="IPR011527">
    <property type="entry name" value="ABC1_TM_dom"/>
</dbReference>
<dbReference type="GO" id="GO:0034040">
    <property type="term" value="F:ATPase-coupled lipid transmembrane transporter activity"/>
    <property type="evidence" value="ECO:0007669"/>
    <property type="project" value="TreeGrafter"/>
</dbReference>
<dbReference type="OrthoDB" id="5288404at2"/>
<dbReference type="SUPFAM" id="SSF90123">
    <property type="entry name" value="ABC transporter transmembrane region"/>
    <property type="match status" value="1"/>
</dbReference>
<feature type="domain" description="ABC transmembrane type-1" evidence="8">
    <location>
        <begin position="120"/>
        <end position="401"/>
    </location>
</feature>
<dbReference type="SUPFAM" id="SSF52540">
    <property type="entry name" value="P-loop containing nucleoside triphosphate hydrolases"/>
    <property type="match status" value="1"/>
</dbReference>
<dbReference type="GO" id="GO:0005886">
    <property type="term" value="C:plasma membrane"/>
    <property type="evidence" value="ECO:0007669"/>
    <property type="project" value="UniProtKB-SubCell"/>
</dbReference>
<feature type="domain" description="ABC transporter" evidence="7">
    <location>
        <begin position="431"/>
        <end position="666"/>
    </location>
</feature>
<dbReference type="PANTHER" id="PTHR24221">
    <property type="entry name" value="ATP-BINDING CASSETTE SUB-FAMILY B"/>
    <property type="match status" value="1"/>
</dbReference>
<comment type="subcellular location">
    <subcellularLocation>
        <location evidence="1">Cell membrane</location>
        <topology evidence="1">Multi-pass membrane protein</topology>
    </subcellularLocation>
</comment>
<evidence type="ECO:0000256" key="4">
    <source>
        <dbReference type="ARBA" id="ARBA00023136"/>
    </source>
</evidence>
<dbReference type="PANTHER" id="PTHR24221:SF248">
    <property type="entry name" value="ABC TRANSPORTER TRANSMEMBRANE REGION"/>
    <property type="match status" value="1"/>
</dbReference>
<dbReference type="EMBL" id="QGKU01000016">
    <property type="protein sequence ID" value="PWR03801.1"/>
    <property type="molecule type" value="Genomic_DNA"/>
</dbReference>
<feature type="signal peptide" evidence="6">
    <location>
        <begin position="1"/>
        <end position="18"/>
    </location>
</feature>
<feature type="transmembrane region" description="Helical" evidence="5">
    <location>
        <begin position="150"/>
        <end position="173"/>
    </location>
</feature>
<keyword evidence="9" id="KW-0547">Nucleotide-binding</keyword>
<evidence type="ECO:0000256" key="1">
    <source>
        <dbReference type="ARBA" id="ARBA00004651"/>
    </source>
</evidence>
<evidence type="ECO:0000256" key="5">
    <source>
        <dbReference type="SAM" id="Phobius"/>
    </source>
</evidence>
<evidence type="ECO:0000256" key="3">
    <source>
        <dbReference type="ARBA" id="ARBA00022989"/>
    </source>
</evidence>
<gene>
    <name evidence="9" type="ORF">DKT77_04645</name>
</gene>
<dbReference type="Pfam" id="PF00664">
    <property type="entry name" value="ABC_membrane"/>
    <property type="match status" value="1"/>
</dbReference>
<dbReference type="InterPro" id="IPR003439">
    <property type="entry name" value="ABC_transporter-like_ATP-bd"/>
</dbReference>
<keyword evidence="10" id="KW-1185">Reference proteome</keyword>
<dbReference type="PROSITE" id="PS50893">
    <property type="entry name" value="ABC_TRANSPORTER_2"/>
    <property type="match status" value="1"/>
</dbReference>
<protein>
    <submittedName>
        <fullName evidence="9">ABC transporter ATP-binding protein</fullName>
    </submittedName>
</protein>
<organism evidence="9 10">
    <name type="scientific">Meridianimarinicoccus roseus</name>
    <dbReference type="NCBI Taxonomy" id="2072018"/>
    <lineage>
        <taxon>Bacteria</taxon>
        <taxon>Pseudomonadati</taxon>
        <taxon>Pseudomonadota</taxon>
        <taxon>Alphaproteobacteria</taxon>
        <taxon>Rhodobacterales</taxon>
        <taxon>Paracoccaceae</taxon>
        <taxon>Meridianimarinicoccus</taxon>
    </lineage>
</organism>
<dbReference type="Gene3D" id="1.20.1560.10">
    <property type="entry name" value="ABC transporter type 1, transmembrane domain"/>
    <property type="match status" value="1"/>
</dbReference>
<feature type="transmembrane region" description="Helical" evidence="5">
    <location>
        <begin position="245"/>
        <end position="275"/>
    </location>
</feature>
<dbReference type="PROSITE" id="PS50929">
    <property type="entry name" value="ABC_TM1F"/>
    <property type="match status" value="1"/>
</dbReference>
<evidence type="ECO:0000256" key="2">
    <source>
        <dbReference type="ARBA" id="ARBA00022692"/>
    </source>
</evidence>
<dbReference type="Gene3D" id="3.40.50.300">
    <property type="entry name" value="P-loop containing nucleotide triphosphate hydrolases"/>
    <property type="match status" value="1"/>
</dbReference>
<keyword evidence="9" id="KW-0067">ATP-binding</keyword>
<dbReference type="Proteomes" id="UP000245680">
    <property type="component" value="Unassembled WGS sequence"/>
</dbReference>
<evidence type="ECO:0000313" key="10">
    <source>
        <dbReference type="Proteomes" id="UP000245680"/>
    </source>
</evidence>
<dbReference type="AlphaFoldDB" id="A0A2V2LIG9"/>
<dbReference type="GO" id="GO:0005524">
    <property type="term" value="F:ATP binding"/>
    <property type="evidence" value="ECO:0007669"/>
    <property type="project" value="UniProtKB-KW"/>
</dbReference>
<evidence type="ECO:0000259" key="8">
    <source>
        <dbReference type="PROSITE" id="PS50929"/>
    </source>
</evidence>
<accession>A0A2V2LIG9</accession>
<dbReference type="Pfam" id="PF00005">
    <property type="entry name" value="ABC_tran"/>
    <property type="match status" value="1"/>
</dbReference>
<feature type="chain" id="PRO_5015951922" evidence="6">
    <location>
        <begin position="19"/>
        <end position="669"/>
    </location>
</feature>
<keyword evidence="6" id="KW-0732">Signal</keyword>
<keyword evidence="2 5" id="KW-0812">Transmembrane</keyword>
<dbReference type="GO" id="GO:0140359">
    <property type="term" value="F:ABC-type transporter activity"/>
    <property type="evidence" value="ECO:0007669"/>
    <property type="project" value="InterPro"/>
</dbReference>
<keyword evidence="3 5" id="KW-1133">Transmembrane helix</keyword>
<dbReference type="InterPro" id="IPR039421">
    <property type="entry name" value="Type_1_exporter"/>
</dbReference>
<dbReference type="InterPro" id="IPR027417">
    <property type="entry name" value="P-loop_NTPase"/>
</dbReference>
<dbReference type="GO" id="GO:0016887">
    <property type="term" value="F:ATP hydrolysis activity"/>
    <property type="evidence" value="ECO:0007669"/>
    <property type="project" value="InterPro"/>
</dbReference>